<dbReference type="PROSITE" id="PS00501">
    <property type="entry name" value="SPASE_I_1"/>
    <property type="match status" value="1"/>
</dbReference>
<reference evidence="10 11" key="1">
    <citation type="submission" date="2018-03" db="EMBL/GenBank/DDBJ databases">
        <title>Draft genome of Deinococcus sp. OD32.</title>
        <authorList>
            <person name="Wang X.-P."/>
            <person name="Du Z.-J."/>
        </authorList>
    </citation>
    <scope>NUCLEOTIDE SEQUENCE [LARGE SCALE GENOMIC DNA]</scope>
    <source>
        <strain evidence="10 11">OD32</strain>
    </source>
</reference>
<dbReference type="InterPro" id="IPR000223">
    <property type="entry name" value="Pept_S26A_signal_pept_1"/>
</dbReference>
<feature type="domain" description="Peptidase S26" evidence="9">
    <location>
        <begin position="72"/>
        <end position="244"/>
    </location>
</feature>
<name>A0A2T3WCV3_9DEIO</name>
<keyword evidence="4 7" id="KW-0645">Protease</keyword>
<organism evidence="10 11">
    <name type="scientific">Deinococcus arcticus</name>
    <dbReference type="NCBI Taxonomy" id="2136176"/>
    <lineage>
        <taxon>Bacteria</taxon>
        <taxon>Thermotogati</taxon>
        <taxon>Deinococcota</taxon>
        <taxon>Deinococci</taxon>
        <taxon>Deinococcales</taxon>
        <taxon>Deinococcaceae</taxon>
        <taxon>Deinococcus</taxon>
    </lineage>
</organism>
<evidence type="ECO:0000256" key="8">
    <source>
        <dbReference type="RuleBase" id="RU362042"/>
    </source>
</evidence>
<dbReference type="SUPFAM" id="SSF51306">
    <property type="entry name" value="LexA/Signal peptidase"/>
    <property type="match status" value="1"/>
</dbReference>
<dbReference type="InterPro" id="IPR019756">
    <property type="entry name" value="Pept_S26A_signal_pept_1_Ser-AS"/>
</dbReference>
<dbReference type="PRINTS" id="PR00727">
    <property type="entry name" value="LEADERPTASE"/>
</dbReference>
<evidence type="ECO:0000313" key="11">
    <source>
        <dbReference type="Proteomes" id="UP000240317"/>
    </source>
</evidence>
<dbReference type="GO" id="GO:0006465">
    <property type="term" value="P:signal peptide processing"/>
    <property type="evidence" value="ECO:0007669"/>
    <property type="project" value="InterPro"/>
</dbReference>
<dbReference type="CDD" id="cd06530">
    <property type="entry name" value="S26_SPase_I"/>
    <property type="match status" value="1"/>
</dbReference>
<evidence type="ECO:0000256" key="1">
    <source>
        <dbReference type="ARBA" id="ARBA00000677"/>
    </source>
</evidence>
<keyword evidence="5 7" id="KW-0378">Hydrolase</keyword>
<protein>
    <recommendedName>
        <fullName evidence="3 7">Signal peptidase I</fullName>
        <ecNumber evidence="3 7">3.4.21.89</ecNumber>
    </recommendedName>
</protein>
<evidence type="ECO:0000256" key="6">
    <source>
        <dbReference type="PIRSR" id="PIRSR600223-1"/>
    </source>
</evidence>
<dbReference type="InterPro" id="IPR019757">
    <property type="entry name" value="Pept_S26A_signal_pept_1_Lys-AS"/>
</dbReference>
<dbReference type="EC" id="3.4.21.89" evidence="3 7"/>
<dbReference type="Pfam" id="PF10502">
    <property type="entry name" value="Peptidase_S26"/>
    <property type="match status" value="1"/>
</dbReference>
<dbReference type="EMBL" id="PYSV01000001">
    <property type="protein sequence ID" value="PTA69672.1"/>
    <property type="molecule type" value="Genomic_DNA"/>
</dbReference>
<sequence>MKPVVGGGAGQPRACSCRPKAGYHGAHARRSGLGADPGHPALCLDNCSAAVPRPPKALPWNAVADRASSSSWRAWVLGGLLPAYLLTTFGFTLARVRGDSMLPTLRSGDALLLLKYPRWLHAAGLWRAYPRRGDLLVFKAPADSGYAYETVYGVRHRPYNIKRVLGLPGDTVAIQDGRVQVNGQVLAESYASEGFVQDQAAQRVPPGKVWVLGDNRRLGESLDSRAYGLVSLRDVAGPAGLRLWPRPGLIAR</sequence>
<dbReference type="InterPro" id="IPR036286">
    <property type="entry name" value="LexA/Signal_pep-like_sf"/>
</dbReference>
<dbReference type="Proteomes" id="UP000240317">
    <property type="component" value="Unassembled WGS sequence"/>
</dbReference>
<feature type="active site" evidence="6">
    <location>
        <position position="100"/>
    </location>
</feature>
<dbReference type="NCBIfam" id="TIGR02227">
    <property type="entry name" value="sigpep_I_bact"/>
    <property type="match status" value="1"/>
</dbReference>
<evidence type="ECO:0000256" key="2">
    <source>
        <dbReference type="ARBA" id="ARBA00009370"/>
    </source>
</evidence>
<evidence type="ECO:0000256" key="5">
    <source>
        <dbReference type="ARBA" id="ARBA00022801"/>
    </source>
</evidence>
<feature type="active site" evidence="6">
    <location>
        <position position="162"/>
    </location>
</feature>
<dbReference type="PANTHER" id="PTHR43390">
    <property type="entry name" value="SIGNAL PEPTIDASE I"/>
    <property type="match status" value="1"/>
</dbReference>
<dbReference type="PANTHER" id="PTHR43390:SF1">
    <property type="entry name" value="CHLOROPLAST PROCESSING PEPTIDASE"/>
    <property type="match status" value="1"/>
</dbReference>
<gene>
    <name evidence="10" type="primary">lepB</name>
    <name evidence="10" type="ORF">C8263_01230</name>
</gene>
<evidence type="ECO:0000256" key="4">
    <source>
        <dbReference type="ARBA" id="ARBA00022670"/>
    </source>
</evidence>
<proteinExistence type="inferred from homology"/>
<comment type="caution">
    <text evidence="10">The sequence shown here is derived from an EMBL/GenBank/DDBJ whole genome shotgun (WGS) entry which is preliminary data.</text>
</comment>
<dbReference type="AlphaFoldDB" id="A0A2T3WCV3"/>
<evidence type="ECO:0000313" key="10">
    <source>
        <dbReference type="EMBL" id="PTA69672.1"/>
    </source>
</evidence>
<dbReference type="Gene3D" id="2.10.109.10">
    <property type="entry name" value="Umud Fragment, subunit A"/>
    <property type="match status" value="1"/>
</dbReference>
<keyword evidence="7" id="KW-0812">Transmembrane</keyword>
<dbReference type="PROSITE" id="PS00760">
    <property type="entry name" value="SPASE_I_2"/>
    <property type="match status" value="1"/>
</dbReference>
<keyword evidence="7" id="KW-1133">Transmembrane helix</keyword>
<keyword evidence="11" id="KW-1185">Reference proteome</keyword>
<dbReference type="InterPro" id="IPR019533">
    <property type="entry name" value="Peptidase_S26"/>
</dbReference>
<comment type="subcellular location">
    <subcellularLocation>
        <location evidence="8">Membrane</location>
        <topology evidence="8">Single-pass type II membrane protein</topology>
    </subcellularLocation>
</comment>
<keyword evidence="7" id="KW-0472">Membrane</keyword>
<evidence type="ECO:0000259" key="9">
    <source>
        <dbReference type="Pfam" id="PF10502"/>
    </source>
</evidence>
<dbReference type="GO" id="GO:0016020">
    <property type="term" value="C:membrane"/>
    <property type="evidence" value="ECO:0007669"/>
    <property type="project" value="UniProtKB-SubCell"/>
</dbReference>
<comment type="similarity">
    <text evidence="2 8">Belongs to the peptidase S26 family.</text>
</comment>
<evidence type="ECO:0000256" key="3">
    <source>
        <dbReference type="ARBA" id="ARBA00013208"/>
    </source>
</evidence>
<comment type="catalytic activity">
    <reaction evidence="1 7">
        <text>Cleavage of hydrophobic, N-terminal signal or leader sequences from secreted and periplasmic proteins.</text>
        <dbReference type="EC" id="3.4.21.89"/>
    </reaction>
</comment>
<dbReference type="GO" id="GO:0004252">
    <property type="term" value="F:serine-type endopeptidase activity"/>
    <property type="evidence" value="ECO:0007669"/>
    <property type="project" value="InterPro"/>
</dbReference>
<accession>A0A2T3WCV3</accession>
<dbReference type="GO" id="GO:0009003">
    <property type="term" value="F:signal peptidase activity"/>
    <property type="evidence" value="ECO:0007669"/>
    <property type="project" value="UniProtKB-EC"/>
</dbReference>
<dbReference type="OrthoDB" id="9802919at2"/>
<feature type="transmembrane region" description="Helical" evidence="7">
    <location>
        <begin position="74"/>
        <end position="96"/>
    </location>
</feature>
<evidence type="ECO:0000256" key="7">
    <source>
        <dbReference type="RuleBase" id="RU003993"/>
    </source>
</evidence>